<dbReference type="EMBL" id="CP059322">
    <property type="protein sequence ID" value="QLQ36832.1"/>
    <property type="molecule type" value="Genomic_DNA"/>
</dbReference>
<protein>
    <recommendedName>
        <fullName evidence="3">Guanylate cyclase</fullName>
    </recommendedName>
</protein>
<keyword evidence="2" id="KW-1185">Reference proteome</keyword>
<evidence type="ECO:0008006" key="3">
    <source>
        <dbReference type="Google" id="ProtNLM"/>
    </source>
</evidence>
<dbReference type="RefSeq" id="WP_181569343.1">
    <property type="nucleotide sequence ID" value="NZ_CP059322.2"/>
</dbReference>
<gene>
    <name evidence="1" type="ORF">H1D33_26890</name>
</gene>
<dbReference type="Gene3D" id="3.90.1720.10">
    <property type="entry name" value="endopeptidase domain like (from Nostoc punctiforme)"/>
    <property type="match status" value="1"/>
</dbReference>
<evidence type="ECO:0000313" key="2">
    <source>
        <dbReference type="Proteomes" id="UP000510844"/>
    </source>
</evidence>
<name>A0A7L6B4I6_9ACTN</name>
<sequence>MSISLDEAVELTRTGDLWVFRGRSVPDRAIQFTTNSPVNHVGMAVVLDDMPPLMWHAELGRSLPDMWTGARQRGVQLHDLRDAVCVWANRYGQRGWLRQLEPPADTTMEEAVLRTVARLDGTPFPSTAQLAWRWARGRVPQLRRPSMSDADRTPDDGGRTARDRALETAYCAEVVAVTYEAMGLLPAGRRPNWYDPGRFWSGDDLALTGGAQLGAEIEVRIPPR</sequence>
<organism evidence="1 2">
    <name type="scientific">Micromonospora robiginosa</name>
    <dbReference type="NCBI Taxonomy" id="2749844"/>
    <lineage>
        <taxon>Bacteria</taxon>
        <taxon>Bacillati</taxon>
        <taxon>Actinomycetota</taxon>
        <taxon>Actinomycetes</taxon>
        <taxon>Micromonosporales</taxon>
        <taxon>Micromonosporaceae</taxon>
        <taxon>Micromonospora</taxon>
    </lineage>
</organism>
<evidence type="ECO:0000313" key="1">
    <source>
        <dbReference type="EMBL" id="QLQ36832.1"/>
    </source>
</evidence>
<proteinExistence type="predicted"/>
<reference evidence="2" key="1">
    <citation type="submission" date="2020-07" db="EMBL/GenBank/DDBJ databases">
        <title>A new Micromonospora strain with potent antibiotic activity isolated from the microbiome of a mid-Atlantic deep-sea sponge.</title>
        <authorList>
            <person name="Back C.R."/>
            <person name="Stennett H.L."/>
            <person name="Williams S.E."/>
            <person name="Wang L."/>
            <person name="Ojeda Gomez J."/>
            <person name="Abdulle O.M."/>
            <person name="Duffy T."/>
            <person name="Hendry K.R."/>
            <person name="Powell D."/>
            <person name="Stach J.E."/>
            <person name="Essex-Lopresti A.E."/>
            <person name="Willis C.L."/>
            <person name="Curnow P."/>
            <person name="Race P.R."/>
        </authorList>
    </citation>
    <scope>NUCLEOTIDE SEQUENCE [LARGE SCALE GENOMIC DNA]</scope>
    <source>
        <strain evidence="2">28ISP2-46</strain>
    </source>
</reference>
<accession>A0A7L6B4I6</accession>
<reference evidence="1 2" key="2">
    <citation type="journal article" date="2021" name="Mar. Drugs">
        <title>A New Micromonospora Strain with Antibiotic Activity Isolated from the Microbiome of a Mid-Atlantic Deep-Sea Sponge.</title>
        <authorList>
            <person name="Back C.R."/>
            <person name="Stennett H.L."/>
            <person name="Williams S.E."/>
            <person name="Wang L."/>
            <person name="Ojeda Gomez J."/>
            <person name="Abdulle O.M."/>
            <person name="Duffy T."/>
            <person name="Neal C."/>
            <person name="Mantell J."/>
            <person name="Jepson M.A."/>
            <person name="Hendry K.R."/>
            <person name="Powell D."/>
            <person name="Stach J.E.M."/>
            <person name="Essex-Lopresti A.E."/>
            <person name="Willis C.L."/>
            <person name="Curnow P."/>
            <person name="Race P.R."/>
        </authorList>
    </citation>
    <scope>NUCLEOTIDE SEQUENCE [LARGE SCALE GENOMIC DNA]</scope>
    <source>
        <strain evidence="1 2">28ISP2-46</strain>
    </source>
</reference>
<dbReference type="AlphaFoldDB" id="A0A7L6B4I6"/>
<dbReference type="InterPro" id="IPR038765">
    <property type="entry name" value="Papain-like_cys_pep_sf"/>
</dbReference>
<dbReference type="KEGG" id="mfeu:H1D33_26890"/>
<dbReference type="Proteomes" id="UP000510844">
    <property type="component" value="Chromosome"/>
</dbReference>
<dbReference type="SUPFAM" id="SSF54001">
    <property type="entry name" value="Cysteine proteinases"/>
    <property type="match status" value="1"/>
</dbReference>